<dbReference type="PANTHER" id="PTHR43767:SF10">
    <property type="entry name" value="SURFACTIN SYNTHASE SUBUNIT 1"/>
    <property type="match status" value="1"/>
</dbReference>
<dbReference type="InterPro" id="IPR042099">
    <property type="entry name" value="ANL_N_sf"/>
</dbReference>
<evidence type="ECO:0000313" key="4">
    <source>
        <dbReference type="Proteomes" id="UP001500253"/>
    </source>
</evidence>
<keyword evidence="4" id="KW-1185">Reference proteome</keyword>
<dbReference type="InterPro" id="IPR045851">
    <property type="entry name" value="AMP-bd_C_sf"/>
</dbReference>
<accession>A0ABN3GR51</accession>
<proteinExistence type="predicted"/>
<name>A0ABN3GR51_9ACTN</name>
<dbReference type="InterPro" id="IPR050237">
    <property type="entry name" value="ATP-dep_AMP-bd_enzyme"/>
</dbReference>
<dbReference type="SUPFAM" id="SSF56801">
    <property type="entry name" value="Acetyl-CoA synthetase-like"/>
    <property type="match status" value="1"/>
</dbReference>
<dbReference type="InterPro" id="IPR025110">
    <property type="entry name" value="AMP-bd_C"/>
</dbReference>
<dbReference type="Pfam" id="PF00501">
    <property type="entry name" value="AMP-binding"/>
    <property type="match status" value="1"/>
</dbReference>
<comment type="caution">
    <text evidence="3">The sequence shown here is derived from an EMBL/GenBank/DDBJ whole genome shotgun (WGS) entry which is preliminary data.</text>
</comment>
<evidence type="ECO:0000313" key="3">
    <source>
        <dbReference type="EMBL" id="GAA2358665.1"/>
    </source>
</evidence>
<protein>
    <submittedName>
        <fullName evidence="3">Class I adenylate-forming enzyme family protein</fullName>
    </submittedName>
</protein>
<dbReference type="RefSeq" id="WP_346177101.1">
    <property type="nucleotide sequence ID" value="NZ_BAAASD010000028.1"/>
</dbReference>
<dbReference type="Gene3D" id="3.40.50.12780">
    <property type="entry name" value="N-terminal domain of ligase-like"/>
    <property type="match status" value="1"/>
</dbReference>
<dbReference type="Proteomes" id="UP001500253">
    <property type="component" value="Unassembled WGS sequence"/>
</dbReference>
<gene>
    <name evidence="3" type="ORF">GCM10010246_55570</name>
</gene>
<dbReference type="PROSITE" id="PS00455">
    <property type="entry name" value="AMP_BINDING"/>
    <property type="match status" value="1"/>
</dbReference>
<dbReference type="PANTHER" id="PTHR43767">
    <property type="entry name" value="LONG-CHAIN-FATTY-ACID--COA LIGASE"/>
    <property type="match status" value="1"/>
</dbReference>
<dbReference type="Gene3D" id="3.30.300.30">
    <property type="match status" value="1"/>
</dbReference>
<dbReference type="InterPro" id="IPR020845">
    <property type="entry name" value="AMP-binding_CS"/>
</dbReference>
<dbReference type="EMBL" id="BAAASD010000028">
    <property type="protein sequence ID" value="GAA2358665.1"/>
    <property type="molecule type" value="Genomic_DNA"/>
</dbReference>
<reference evidence="3 4" key="1">
    <citation type="journal article" date="2019" name="Int. J. Syst. Evol. Microbiol.">
        <title>The Global Catalogue of Microorganisms (GCM) 10K type strain sequencing project: providing services to taxonomists for standard genome sequencing and annotation.</title>
        <authorList>
            <consortium name="The Broad Institute Genomics Platform"/>
            <consortium name="The Broad Institute Genome Sequencing Center for Infectious Disease"/>
            <person name="Wu L."/>
            <person name="Ma J."/>
        </authorList>
    </citation>
    <scope>NUCLEOTIDE SEQUENCE [LARGE SCALE GENOMIC DNA]</scope>
    <source>
        <strain evidence="3 4">JCM 4316</strain>
    </source>
</reference>
<feature type="domain" description="AMP-binding enzyme C-terminal" evidence="2">
    <location>
        <begin position="429"/>
        <end position="499"/>
    </location>
</feature>
<feature type="domain" description="AMP-dependent synthetase/ligase" evidence="1">
    <location>
        <begin position="19"/>
        <end position="374"/>
    </location>
</feature>
<evidence type="ECO:0000259" key="2">
    <source>
        <dbReference type="Pfam" id="PF13193"/>
    </source>
</evidence>
<sequence length="512" mass="54485">MPAADLGSASPSVLHELLDAAARRHPSRPALTHAGRTWDYARLRAASLRAAAWLRERGAGRGDRVLLALPPGLATAALVYGCSRVGAAFCVLHEQVHGPALAHVREDSEAVLLVTAGDGPPPLDAPLNALDAPLDALDVLEEEAPEAGADPGEERARGAGPLSVDPVCLIYTSGSTGPPKAVVSTHAQLLFAARAIHGELAYTRDDVVYCALPLSFDYGLYQLFLSALAGAHLWLGSASDVGPVLVKNLRRSGATVLPVVPSLAQGLARMLPRYGTDGIRLRLLTNTGSAMPPGVLAELRAALPRMRVQLMFGLTECKRVAVMPPDEDLRRPGACGRALPGTEVFVVDDRGRRVGPGTVGEIVVRGPHVMAGYWRRPEQTAERFPRAEGLFPELRTGDYGHLDEDGYLYFSGRRDDLYKQRGFRVSAEEVETAARRVPGVRGAAVLPPAGDGEEAVLCVAGSSLRPGEVLAALKREIEPYKIPARCLVIPELPLTGHGKTDRKALRAIAAES</sequence>
<evidence type="ECO:0000259" key="1">
    <source>
        <dbReference type="Pfam" id="PF00501"/>
    </source>
</evidence>
<dbReference type="Pfam" id="PF13193">
    <property type="entry name" value="AMP-binding_C"/>
    <property type="match status" value="1"/>
</dbReference>
<dbReference type="InterPro" id="IPR000873">
    <property type="entry name" value="AMP-dep_synth/lig_dom"/>
</dbReference>
<organism evidence="3 4">
    <name type="scientific">Streptomyces cuspidosporus</name>
    <dbReference type="NCBI Taxonomy" id="66882"/>
    <lineage>
        <taxon>Bacteria</taxon>
        <taxon>Bacillati</taxon>
        <taxon>Actinomycetota</taxon>
        <taxon>Actinomycetes</taxon>
        <taxon>Kitasatosporales</taxon>
        <taxon>Streptomycetaceae</taxon>
        <taxon>Streptomyces</taxon>
    </lineage>
</organism>